<dbReference type="Pfam" id="PF03462">
    <property type="entry name" value="PCRF"/>
    <property type="match status" value="1"/>
</dbReference>
<gene>
    <name evidence="5" type="ORF">L198_02808</name>
</gene>
<keyword evidence="3" id="KW-0648">Protein biosynthesis</keyword>
<comment type="similarity">
    <text evidence="1">Belongs to the prokaryotic/mitochondrial release factor family.</text>
</comment>
<dbReference type="GO" id="GO:0003747">
    <property type="term" value="F:translation release factor activity"/>
    <property type="evidence" value="ECO:0007669"/>
    <property type="project" value="InterPro"/>
</dbReference>
<dbReference type="InterPro" id="IPR050057">
    <property type="entry name" value="Prokaryotic/Mito_RF"/>
</dbReference>
<name>A0A1E3JPK8_9TREE</name>
<dbReference type="InterPro" id="IPR045853">
    <property type="entry name" value="Pep_chain_release_fac_I_sf"/>
</dbReference>
<organism evidence="5 6">
    <name type="scientific">Cryptococcus wingfieldii CBS 7118</name>
    <dbReference type="NCBI Taxonomy" id="1295528"/>
    <lineage>
        <taxon>Eukaryota</taxon>
        <taxon>Fungi</taxon>
        <taxon>Dikarya</taxon>
        <taxon>Basidiomycota</taxon>
        <taxon>Agaricomycotina</taxon>
        <taxon>Tremellomycetes</taxon>
        <taxon>Tremellales</taxon>
        <taxon>Cryptococcaceae</taxon>
        <taxon>Cryptococcus</taxon>
    </lineage>
</organism>
<dbReference type="OrthoDB" id="2019491at2759"/>
<comment type="caution">
    <text evidence="5">The sequence shown here is derived from an EMBL/GenBank/DDBJ whole genome shotgun (WGS) entry which is preliminary data.</text>
</comment>
<dbReference type="GO" id="GO:0005739">
    <property type="term" value="C:mitochondrion"/>
    <property type="evidence" value="ECO:0007669"/>
    <property type="project" value="GOC"/>
</dbReference>
<dbReference type="SUPFAM" id="SSF75620">
    <property type="entry name" value="Release factor"/>
    <property type="match status" value="1"/>
</dbReference>
<sequence length="466" mass="52112">MLSPANVRHPLRWAVHAQRYAAPATACPCGCAQFHPGLSTRRPLATSAAPVAPRLPRVPWGFRRYATEAKGGWATETEQEQAKMFEAAKVKVDLYKKTMEEEANAMEIDIKAQIERARIQKELAPLSEVWDKYLELRKAIADDQQSIIDMKVFLDDPDPSVKEMFEAEHETLCTELDDLLTSTFPSVILPPPSTSSLPVVMSLNAGVGGLESALCTEDLARMYVRFAQTRGWKVEEISRVDGTGGKGGGGIREMTVKFDAPAYGGGDVEIYGALQWEKGVHRIQRVPANETQGRIHTSTVAVIVLPIYPDTAEAPLVDPKDVRTDVMRASGAGGQHVNKTESAVRMTHVPTGITVSMQDSRSQHQNRAWAWEILKARLSEKKHNEEVEMKRASRRDQVKGADRSDKIRTYNFNQASHPYHRFGFTIIGLQNILDGEGMEEVIMKMKDDFRERRLEALLKGEEDLDY</sequence>
<dbReference type="GO" id="GO:0032543">
    <property type="term" value="P:mitochondrial translation"/>
    <property type="evidence" value="ECO:0007669"/>
    <property type="project" value="UniProtKB-ARBA"/>
</dbReference>
<evidence type="ECO:0000313" key="5">
    <source>
        <dbReference type="EMBL" id="ODO02077.1"/>
    </source>
</evidence>
<dbReference type="AlphaFoldDB" id="A0A1E3JPK8"/>
<dbReference type="Gene3D" id="3.30.70.1660">
    <property type="match status" value="1"/>
</dbReference>
<feature type="domain" description="Prokaryotic-type class I peptide chain release factors" evidence="4">
    <location>
        <begin position="328"/>
        <end position="344"/>
    </location>
</feature>
<proteinExistence type="inferred from homology"/>
<reference evidence="5 6" key="1">
    <citation type="submission" date="2016-06" db="EMBL/GenBank/DDBJ databases">
        <title>Evolution of pathogenesis and genome organization in the Tremellales.</title>
        <authorList>
            <person name="Cuomo C."/>
            <person name="Litvintseva A."/>
            <person name="Heitman J."/>
            <person name="Chen Y."/>
            <person name="Sun S."/>
            <person name="Springer D."/>
            <person name="Dromer F."/>
            <person name="Young S."/>
            <person name="Zeng Q."/>
            <person name="Chapman S."/>
            <person name="Gujja S."/>
            <person name="Saif S."/>
            <person name="Birren B."/>
        </authorList>
    </citation>
    <scope>NUCLEOTIDE SEQUENCE [LARGE SCALE GENOMIC DNA]</scope>
    <source>
        <strain evidence="5 6">CBS 7118</strain>
    </source>
</reference>
<dbReference type="InterPro" id="IPR005139">
    <property type="entry name" value="PCRF"/>
</dbReference>
<evidence type="ECO:0000313" key="6">
    <source>
        <dbReference type="Proteomes" id="UP000094819"/>
    </source>
</evidence>
<evidence type="ECO:0000256" key="1">
    <source>
        <dbReference type="ARBA" id="ARBA00010835"/>
    </source>
</evidence>
<dbReference type="SMART" id="SM00937">
    <property type="entry name" value="PCRF"/>
    <property type="match status" value="1"/>
</dbReference>
<dbReference type="PANTHER" id="PTHR43804">
    <property type="entry name" value="LD18447P"/>
    <property type="match status" value="1"/>
</dbReference>
<keyword evidence="2" id="KW-0488">Methylation</keyword>
<dbReference type="Proteomes" id="UP000094819">
    <property type="component" value="Unassembled WGS sequence"/>
</dbReference>
<evidence type="ECO:0000256" key="2">
    <source>
        <dbReference type="ARBA" id="ARBA00022481"/>
    </source>
</evidence>
<dbReference type="Gene3D" id="3.30.160.20">
    <property type="match status" value="1"/>
</dbReference>
<evidence type="ECO:0000256" key="3">
    <source>
        <dbReference type="ARBA" id="ARBA00022917"/>
    </source>
</evidence>
<dbReference type="RefSeq" id="XP_019033329.1">
    <property type="nucleotide sequence ID" value="XM_019174950.1"/>
</dbReference>
<dbReference type="InterPro" id="IPR000352">
    <property type="entry name" value="Pep_chain_release_fac_I"/>
</dbReference>
<accession>A0A1E3JPK8</accession>
<dbReference type="FunFam" id="3.30.160.20:FF:000070">
    <property type="entry name" value="Related to MRF1-peptide chain release factor, mitochondrial"/>
    <property type="match status" value="1"/>
</dbReference>
<dbReference type="Pfam" id="PF00472">
    <property type="entry name" value="RF-1"/>
    <property type="match status" value="1"/>
</dbReference>
<dbReference type="PROSITE" id="PS00745">
    <property type="entry name" value="RF_PROK_I"/>
    <property type="match status" value="1"/>
</dbReference>
<dbReference type="EMBL" id="AWGH01000006">
    <property type="protein sequence ID" value="ODO02077.1"/>
    <property type="molecule type" value="Genomic_DNA"/>
</dbReference>
<dbReference type="GeneID" id="30192021"/>
<protein>
    <submittedName>
        <fullName evidence="5">Peptide chain release factor 1</fullName>
    </submittedName>
</protein>
<keyword evidence="6" id="KW-1185">Reference proteome</keyword>
<dbReference type="PANTHER" id="PTHR43804:SF7">
    <property type="entry name" value="LD18447P"/>
    <property type="match status" value="1"/>
</dbReference>
<evidence type="ECO:0000259" key="4">
    <source>
        <dbReference type="PROSITE" id="PS00745"/>
    </source>
</evidence>